<dbReference type="eggNOG" id="KOG4272">
    <property type="taxonomic scope" value="Eukaryota"/>
</dbReference>
<keyword evidence="4 8" id="KW-0732">Signal</keyword>
<proteinExistence type="inferred from homology"/>
<evidence type="ECO:0000256" key="3">
    <source>
        <dbReference type="ARBA" id="ARBA00022692"/>
    </source>
</evidence>
<evidence type="ECO:0000313" key="10">
    <source>
        <dbReference type="EMBL" id="KDR22021.1"/>
    </source>
</evidence>
<dbReference type="AlphaFoldDB" id="A0A067RDS3"/>
<feature type="domain" description="TM2" evidence="9">
    <location>
        <begin position="95"/>
        <end position="143"/>
    </location>
</feature>
<keyword evidence="6" id="KW-0472">Membrane</keyword>
<sequence>MNSLWYGIVILTVSISSSHINADYHVECSTLRMGQYICPDPDPSYEYIDPKTQQPYGCTKENKAKVQCRAADGINCTETKNSTFKREISCKWTNGYSFETAMLLSIFFGMFGADRFYLGYPAIGLLKFCTLGFMFLGQLVDIILIATQVVGPADGSHYVIPYYGAGIEVIRSNNWTYRLPQHDW</sequence>
<feature type="chain" id="PRO_5001648515" evidence="8">
    <location>
        <begin position="23"/>
        <end position="184"/>
    </location>
</feature>
<evidence type="ECO:0000256" key="8">
    <source>
        <dbReference type="SAM" id="SignalP"/>
    </source>
</evidence>
<dbReference type="Proteomes" id="UP000027135">
    <property type="component" value="Unassembled WGS sequence"/>
</dbReference>
<dbReference type="Pfam" id="PF05154">
    <property type="entry name" value="TM2"/>
    <property type="match status" value="1"/>
</dbReference>
<organism evidence="10 11">
    <name type="scientific">Zootermopsis nevadensis</name>
    <name type="common">Dampwood termite</name>
    <dbReference type="NCBI Taxonomy" id="136037"/>
    <lineage>
        <taxon>Eukaryota</taxon>
        <taxon>Metazoa</taxon>
        <taxon>Ecdysozoa</taxon>
        <taxon>Arthropoda</taxon>
        <taxon>Hexapoda</taxon>
        <taxon>Insecta</taxon>
        <taxon>Pterygota</taxon>
        <taxon>Neoptera</taxon>
        <taxon>Polyneoptera</taxon>
        <taxon>Dictyoptera</taxon>
        <taxon>Blattodea</taxon>
        <taxon>Blattoidea</taxon>
        <taxon>Termitoidae</taxon>
        <taxon>Termopsidae</taxon>
        <taxon>Zootermopsis</taxon>
    </lineage>
</organism>
<keyword evidence="11" id="KW-1185">Reference proteome</keyword>
<comment type="similarity">
    <text evidence="2">Belongs to the TM2 family.</text>
</comment>
<gene>
    <name evidence="10" type="ORF">L798_03044</name>
</gene>
<evidence type="ECO:0000256" key="1">
    <source>
        <dbReference type="ARBA" id="ARBA00004141"/>
    </source>
</evidence>
<dbReference type="InterPro" id="IPR050932">
    <property type="entry name" value="TM2D1-3-like"/>
</dbReference>
<evidence type="ECO:0000256" key="6">
    <source>
        <dbReference type="ARBA" id="ARBA00023136"/>
    </source>
</evidence>
<dbReference type="GO" id="GO:0016020">
    <property type="term" value="C:membrane"/>
    <property type="evidence" value="ECO:0007669"/>
    <property type="project" value="UniProtKB-SubCell"/>
</dbReference>
<dbReference type="InParanoid" id="A0A067RDS3"/>
<reference evidence="10 11" key="1">
    <citation type="journal article" date="2014" name="Nat. Commun.">
        <title>Molecular traces of alternative social organization in a termite genome.</title>
        <authorList>
            <person name="Terrapon N."/>
            <person name="Li C."/>
            <person name="Robertson H.M."/>
            <person name="Ji L."/>
            <person name="Meng X."/>
            <person name="Booth W."/>
            <person name="Chen Z."/>
            <person name="Childers C.P."/>
            <person name="Glastad K.M."/>
            <person name="Gokhale K."/>
            <person name="Gowin J."/>
            <person name="Gronenberg W."/>
            <person name="Hermansen R.A."/>
            <person name="Hu H."/>
            <person name="Hunt B.G."/>
            <person name="Huylmans A.K."/>
            <person name="Khalil S.M."/>
            <person name="Mitchell R.D."/>
            <person name="Munoz-Torres M.C."/>
            <person name="Mustard J.A."/>
            <person name="Pan H."/>
            <person name="Reese J.T."/>
            <person name="Scharf M.E."/>
            <person name="Sun F."/>
            <person name="Vogel H."/>
            <person name="Xiao J."/>
            <person name="Yang W."/>
            <person name="Yang Z."/>
            <person name="Yang Z."/>
            <person name="Zhou J."/>
            <person name="Zhu J."/>
            <person name="Brent C.S."/>
            <person name="Elsik C.G."/>
            <person name="Goodisman M.A."/>
            <person name="Liberles D.A."/>
            <person name="Roe R.M."/>
            <person name="Vargo E.L."/>
            <person name="Vilcinskas A."/>
            <person name="Wang J."/>
            <person name="Bornberg-Bauer E."/>
            <person name="Korb J."/>
            <person name="Zhang G."/>
            <person name="Liebig J."/>
        </authorList>
    </citation>
    <scope>NUCLEOTIDE SEQUENCE [LARGE SCALE GENOMIC DNA]</scope>
    <source>
        <tissue evidence="10">Whole organism</tissue>
    </source>
</reference>
<feature type="signal peptide" evidence="8">
    <location>
        <begin position="1"/>
        <end position="22"/>
    </location>
</feature>
<evidence type="ECO:0000313" key="11">
    <source>
        <dbReference type="Proteomes" id="UP000027135"/>
    </source>
</evidence>
<evidence type="ECO:0000256" key="2">
    <source>
        <dbReference type="ARBA" id="ARBA00008284"/>
    </source>
</evidence>
<dbReference type="PANTHER" id="PTHR21016:SF1">
    <property type="entry name" value="TM2 DOMAIN-CONTAINING PROTEIN 1"/>
    <property type="match status" value="1"/>
</dbReference>
<name>A0A067RDS3_ZOONE</name>
<comment type="subcellular location">
    <subcellularLocation>
        <location evidence="1">Membrane</location>
        <topology evidence="1">Multi-pass membrane protein</topology>
    </subcellularLocation>
</comment>
<evidence type="ECO:0000259" key="9">
    <source>
        <dbReference type="Pfam" id="PF05154"/>
    </source>
</evidence>
<evidence type="ECO:0000256" key="7">
    <source>
        <dbReference type="ARBA" id="ARBA00023180"/>
    </source>
</evidence>
<accession>A0A067RDS3</accession>
<dbReference type="FunCoup" id="A0A067RDS3">
    <property type="interactions" value="737"/>
</dbReference>
<keyword evidence="5" id="KW-1133">Transmembrane helix</keyword>
<evidence type="ECO:0000256" key="5">
    <source>
        <dbReference type="ARBA" id="ARBA00022989"/>
    </source>
</evidence>
<dbReference type="STRING" id="136037.A0A067RDS3"/>
<dbReference type="OrthoDB" id="5804096at2759"/>
<dbReference type="EMBL" id="KK852527">
    <property type="protein sequence ID" value="KDR22021.1"/>
    <property type="molecule type" value="Genomic_DNA"/>
</dbReference>
<keyword evidence="7" id="KW-0325">Glycoprotein</keyword>
<evidence type="ECO:0000256" key="4">
    <source>
        <dbReference type="ARBA" id="ARBA00022729"/>
    </source>
</evidence>
<dbReference type="PANTHER" id="PTHR21016">
    <property type="entry name" value="BETA-AMYLOID BINDING PROTEIN-RELATED"/>
    <property type="match status" value="1"/>
</dbReference>
<protein>
    <submittedName>
        <fullName evidence="10">TM2 domain-containing protein</fullName>
    </submittedName>
</protein>
<dbReference type="OMA" id="ETFRKPH"/>
<keyword evidence="3" id="KW-0812">Transmembrane</keyword>
<dbReference type="InterPro" id="IPR007829">
    <property type="entry name" value="TM2"/>
</dbReference>